<dbReference type="EMBL" id="MLAK01000553">
    <property type="protein sequence ID" value="OHT12856.1"/>
    <property type="molecule type" value="Genomic_DNA"/>
</dbReference>
<protein>
    <recommendedName>
        <fullName evidence="1">DUF3447 domain-containing protein</fullName>
    </recommendedName>
</protein>
<dbReference type="PANTHER" id="PTHR24159">
    <property type="match status" value="1"/>
</dbReference>
<organism evidence="2 3">
    <name type="scientific">Tritrichomonas foetus</name>
    <dbReference type="NCBI Taxonomy" id="1144522"/>
    <lineage>
        <taxon>Eukaryota</taxon>
        <taxon>Metamonada</taxon>
        <taxon>Parabasalia</taxon>
        <taxon>Tritrichomonadida</taxon>
        <taxon>Tritrichomonadidae</taxon>
        <taxon>Tritrichomonas</taxon>
    </lineage>
</organism>
<dbReference type="SUPFAM" id="SSF48403">
    <property type="entry name" value="Ankyrin repeat"/>
    <property type="match status" value="1"/>
</dbReference>
<dbReference type="PANTHER" id="PTHR24159:SF5">
    <property type="entry name" value="ANK_REP_REGION DOMAIN-CONTAINING PROTEIN"/>
    <property type="match status" value="1"/>
</dbReference>
<sequence length="340" mass="40058">MKMSKSDFDDLIELQRQVYSIRTIDFDQSEFESFINESPFKTDKILAIELLTTLNIFVSTHPKSFEYVRNFIIESLLDTIDLFFPGELIQIFDNFGILLALYENKKVSIDDIIEYSINNVTMFFYFMNEIKNSDESFYEQFLMKNSGIASQLKNIDLEKHCRLRKAAVNEHPIASAIRNDDINSFQNIIAETNRSFNSRIPFSYYELCKYINTKDSMPFLIDYAAFYGSLEIFKFFWVNGTDPSPKLPLFAFAGGNYEIIHLIESNPKMKFDTTCFQVAIEFHRNDLLQYLEENYNMKHSSDNILRAINFYNIDIFVELLPFMMEKIKMKTDFVYDNILC</sequence>
<feature type="domain" description="DUF3447" evidence="1">
    <location>
        <begin position="250"/>
        <end position="316"/>
    </location>
</feature>
<evidence type="ECO:0000313" key="3">
    <source>
        <dbReference type="Proteomes" id="UP000179807"/>
    </source>
</evidence>
<keyword evidence="3" id="KW-1185">Reference proteome</keyword>
<name>A0A1J4KPM6_9EUKA</name>
<dbReference type="GeneID" id="94834095"/>
<accession>A0A1J4KPM6</accession>
<evidence type="ECO:0000259" key="1">
    <source>
        <dbReference type="Pfam" id="PF11929"/>
    </source>
</evidence>
<proteinExistence type="predicted"/>
<dbReference type="VEuPathDB" id="TrichDB:TRFO_17108"/>
<dbReference type="RefSeq" id="XP_068365992.1">
    <property type="nucleotide sequence ID" value="XM_068499391.1"/>
</dbReference>
<gene>
    <name evidence="2" type="ORF">TRFO_17108</name>
</gene>
<comment type="caution">
    <text evidence="2">The sequence shown here is derived from an EMBL/GenBank/DDBJ whole genome shotgun (WGS) entry which is preliminary data.</text>
</comment>
<dbReference type="AlphaFoldDB" id="A0A1J4KPM6"/>
<dbReference type="InterPro" id="IPR036770">
    <property type="entry name" value="Ankyrin_rpt-contain_sf"/>
</dbReference>
<dbReference type="Proteomes" id="UP000179807">
    <property type="component" value="Unassembled WGS sequence"/>
</dbReference>
<dbReference type="InterPro" id="IPR020683">
    <property type="entry name" value="DUF3447"/>
</dbReference>
<evidence type="ECO:0000313" key="2">
    <source>
        <dbReference type="EMBL" id="OHT12856.1"/>
    </source>
</evidence>
<dbReference type="Pfam" id="PF11929">
    <property type="entry name" value="DUF3447"/>
    <property type="match status" value="1"/>
</dbReference>
<reference evidence="2" key="1">
    <citation type="submission" date="2016-10" db="EMBL/GenBank/DDBJ databases">
        <authorList>
            <person name="Benchimol M."/>
            <person name="Almeida L.G."/>
            <person name="Vasconcelos A.T."/>
            <person name="Perreira-Neves A."/>
            <person name="Rosa I.A."/>
            <person name="Tasca T."/>
            <person name="Bogo M.R."/>
            <person name="de Souza W."/>
        </authorList>
    </citation>
    <scope>NUCLEOTIDE SEQUENCE [LARGE SCALE GENOMIC DNA]</scope>
    <source>
        <strain evidence="2">K</strain>
    </source>
</reference>